<feature type="domain" description="Sulfatase N-terminal" evidence="8">
    <location>
        <begin position="151"/>
        <end position="445"/>
    </location>
</feature>
<sequence length="477" mass="55877">MIIISIAGVLPDMIHFVIFNKPIDYISLMTFSDTNNSEVSDFINTYGTFNVYIKLFLLIILPFILLYFLPSYSLKIKVKSWKFILLSVIIFTVLILTLPRDYVQREIRPVYLSNTYKQVLVDKKLFIENIKNINHEDFGEIKINSISDNNTYILVIGESADRNRYSLYNYNRDTSPYLSKIKDELFLFDDVISPHAHTSPALELILTFGDLRNNDLKYKYGSIIDFFNSAGFKTFWISNQYKYGSYDSGYSAIANAADEKIYINTNSWQSNKTNYYDEQLIIELEKVLKENYGNKFIILHLFGSHSPYNNRYPEKFNVYKSNQYLANISPDSKYANVMKYNAYDNSIIYTDYVLKKLIDVLKQENINGYMLYFSDHGEDAGSTDKNVFYGHNESISSKPMYEIPFILWLSNKYKQENSGKVNNIKLSIHKPYQTDRLIHTIIDLSNMDNELFKQSESIINKNFQEVKRVYGNKEYKK</sequence>
<dbReference type="Proteomes" id="UP000824176">
    <property type="component" value="Unassembled WGS sequence"/>
</dbReference>
<evidence type="ECO:0000256" key="3">
    <source>
        <dbReference type="ARBA" id="ARBA00022679"/>
    </source>
</evidence>
<evidence type="ECO:0000313" key="9">
    <source>
        <dbReference type="EMBL" id="HIZ89746.1"/>
    </source>
</evidence>
<dbReference type="SUPFAM" id="SSF53649">
    <property type="entry name" value="Alkaline phosphatase-like"/>
    <property type="match status" value="1"/>
</dbReference>
<keyword evidence="2" id="KW-1003">Cell membrane</keyword>
<dbReference type="InterPro" id="IPR058130">
    <property type="entry name" value="PEA_transf_C"/>
</dbReference>
<keyword evidence="6 7" id="KW-0472">Membrane</keyword>
<keyword evidence="4 7" id="KW-0812">Transmembrane</keyword>
<evidence type="ECO:0000256" key="2">
    <source>
        <dbReference type="ARBA" id="ARBA00022475"/>
    </source>
</evidence>
<dbReference type="Gene3D" id="3.40.720.10">
    <property type="entry name" value="Alkaline Phosphatase, subunit A"/>
    <property type="match status" value="1"/>
</dbReference>
<comment type="caution">
    <text evidence="9">The sequence shown here is derived from an EMBL/GenBank/DDBJ whole genome shotgun (WGS) entry which is preliminary data.</text>
</comment>
<keyword evidence="5 7" id="KW-1133">Transmembrane helix</keyword>
<dbReference type="Pfam" id="PF00884">
    <property type="entry name" value="Sulfatase"/>
    <property type="match status" value="1"/>
</dbReference>
<dbReference type="EMBL" id="DXAQ01000114">
    <property type="protein sequence ID" value="HIZ89746.1"/>
    <property type="molecule type" value="Genomic_DNA"/>
</dbReference>
<dbReference type="InterPro" id="IPR017850">
    <property type="entry name" value="Alkaline_phosphatase_core_sf"/>
</dbReference>
<dbReference type="InterPro" id="IPR000917">
    <property type="entry name" value="Sulfatase_N"/>
</dbReference>
<feature type="transmembrane region" description="Helical" evidence="7">
    <location>
        <begin position="51"/>
        <end position="69"/>
    </location>
</feature>
<accession>A0A9D2GV19</accession>
<evidence type="ECO:0000256" key="7">
    <source>
        <dbReference type="SAM" id="Phobius"/>
    </source>
</evidence>
<dbReference type="AlphaFoldDB" id="A0A9D2GV19"/>
<organism evidence="9 10">
    <name type="scientific">Candidatus Mucispirillum faecigallinarum</name>
    <dbReference type="NCBI Taxonomy" id="2838699"/>
    <lineage>
        <taxon>Bacteria</taxon>
        <taxon>Pseudomonadati</taxon>
        <taxon>Deferribacterota</taxon>
        <taxon>Deferribacteres</taxon>
        <taxon>Deferribacterales</taxon>
        <taxon>Mucispirillaceae</taxon>
        <taxon>Mucispirillum</taxon>
    </lineage>
</organism>
<evidence type="ECO:0000256" key="6">
    <source>
        <dbReference type="ARBA" id="ARBA00023136"/>
    </source>
</evidence>
<dbReference type="GO" id="GO:0016776">
    <property type="term" value="F:phosphotransferase activity, phosphate group as acceptor"/>
    <property type="evidence" value="ECO:0007669"/>
    <property type="project" value="TreeGrafter"/>
</dbReference>
<dbReference type="GO" id="GO:0009244">
    <property type="term" value="P:lipopolysaccharide core region biosynthetic process"/>
    <property type="evidence" value="ECO:0007669"/>
    <property type="project" value="TreeGrafter"/>
</dbReference>
<dbReference type="CDD" id="cd16017">
    <property type="entry name" value="LptA"/>
    <property type="match status" value="1"/>
</dbReference>
<evidence type="ECO:0000256" key="4">
    <source>
        <dbReference type="ARBA" id="ARBA00022692"/>
    </source>
</evidence>
<feature type="transmembrane region" description="Helical" evidence="7">
    <location>
        <begin position="81"/>
        <end position="99"/>
    </location>
</feature>
<reference evidence="9" key="1">
    <citation type="journal article" date="2021" name="PeerJ">
        <title>Extensive microbial diversity within the chicken gut microbiome revealed by metagenomics and culture.</title>
        <authorList>
            <person name="Gilroy R."/>
            <person name="Ravi A."/>
            <person name="Getino M."/>
            <person name="Pursley I."/>
            <person name="Horton D.L."/>
            <person name="Alikhan N.F."/>
            <person name="Baker D."/>
            <person name="Gharbi K."/>
            <person name="Hall N."/>
            <person name="Watson M."/>
            <person name="Adriaenssens E.M."/>
            <person name="Foster-Nyarko E."/>
            <person name="Jarju S."/>
            <person name="Secka A."/>
            <person name="Antonio M."/>
            <person name="Oren A."/>
            <person name="Chaudhuri R.R."/>
            <person name="La Ragione R."/>
            <person name="Hildebrand F."/>
            <person name="Pallen M.J."/>
        </authorList>
    </citation>
    <scope>NUCLEOTIDE SEQUENCE</scope>
    <source>
        <strain evidence="9">ChiW4-1371</strain>
    </source>
</reference>
<evidence type="ECO:0000256" key="1">
    <source>
        <dbReference type="ARBA" id="ARBA00004651"/>
    </source>
</evidence>
<gene>
    <name evidence="9" type="ORF">H9804_07355</name>
</gene>
<keyword evidence="3 9" id="KW-0808">Transferase</keyword>
<evidence type="ECO:0000256" key="5">
    <source>
        <dbReference type="ARBA" id="ARBA00022989"/>
    </source>
</evidence>
<evidence type="ECO:0000259" key="8">
    <source>
        <dbReference type="Pfam" id="PF00884"/>
    </source>
</evidence>
<dbReference type="InterPro" id="IPR040423">
    <property type="entry name" value="PEA_transferase"/>
</dbReference>
<comment type="subcellular location">
    <subcellularLocation>
        <location evidence="1">Cell membrane</location>
        <topology evidence="1">Multi-pass membrane protein</topology>
    </subcellularLocation>
</comment>
<protein>
    <submittedName>
        <fullName evidence="9">Phosphoethanolamine transferase</fullName>
    </submittedName>
</protein>
<proteinExistence type="predicted"/>
<reference evidence="9" key="2">
    <citation type="submission" date="2021-04" db="EMBL/GenBank/DDBJ databases">
        <authorList>
            <person name="Gilroy R."/>
        </authorList>
    </citation>
    <scope>NUCLEOTIDE SEQUENCE</scope>
    <source>
        <strain evidence="9">ChiW4-1371</strain>
    </source>
</reference>
<dbReference type="PANTHER" id="PTHR30443">
    <property type="entry name" value="INNER MEMBRANE PROTEIN"/>
    <property type="match status" value="1"/>
</dbReference>
<dbReference type="GO" id="GO:0005886">
    <property type="term" value="C:plasma membrane"/>
    <property type="evidence" value="ECO:0007669"/>
    <property type="project" value="UniProtKB-SubCell"/>
</dbReference>
<dbReference type="PANTHER" id="PTHR30443:SF2">
    <property type="entry name" value="PHOSPHOETHANOLAMINE TRANSFERASE EPTC"/>
    <property type="match status" value="1"/>
</dbReference>
<name>A0A9D2GV19_9BACT</name>
<evidence type="ECO:0000313" key="10">
    <source>
        <dbReference type="Proteomes" id="UP000824176"/>
    </source>
</evidence>